<dbReference type="EMBL" id="CABFMQ020000087">
    <property type="protein sequence ID" value="VTZ51029.1"/>
    <property type="molecule type" value="Genomic_DNA"/>
</dbReference>
<evidence type="ECO:0000313" key="2">
    <source>
        <dbReference type="EMBL" id="VTZ51029.1"/>
    </source>
</evidence>
<evidence type="ECO:0000256" key="1">
    <source>
        <dbReference type="SAM" id="MobiDB-lite"/>
    </source>
</evidence>
<dbReference type="AlphaFoldDB" id="A0A8B6M7M4"/>
<reference evidence="2 3" key="1">
    <citation type="submission" date="2019-05" db="EMBL/GenBank/DDBJ databases">
        <authorList>
            <person name="Farhan Ul Haque M."/>
        </authorList>
    </citation>
    <scope>NUCLEOTIDE SEQUENCE [LARGE SCALE GENOMIC DNA]</scope>
    <source>
        <strain evidence="2">2</strain>
    </source>
</reference>
<comment type="caution">
    <text evidence="2">The sequence shown here is derived from an EMBL/GenBank/DDBJ whole genome shotgun (WGS) entry which is preliminary data.</text>
</comment>
<evidence type="ECO:0000313" key="3">
    <source>
        <dbReference type="Proteomes" id="UP000485880"/>
    </source>
</evidence>
<accession>A0A8B6M7M4</accession>
<feature type="compositionally biased region" description="Basic and acidic residues" evidence="1">
    <location>
        <begin position="60"/>
        <end position="80"/>
    </location>
</feature>
<feature type="region of interest" description="Disordered" evidence="1">
    <location>
        <begin position="56"/>
        <end position="88"/>
    </location>
</feature>
<sequence length="88" mass="9923">MKTANSGFPRHTPMDCNFAAEMRIPFNQFRKKCLCSARISLFLPLPIFARACGRVSVGGDPDKRPVNRLKRTDSRRRTGEPRQTGDAT</sequence>
<organism evidence="2 3">
    <name type="scientific">Methylocella tundrae</name>
    <dbReference type="NCBI Taxonomy" id="227605"/>
    <lineage>
        <taxon>Bacteria</taxon>
        <taxon>Pseudomonadati</taxon>
        <taxon>Pseudomonadota</taxon>
        <taxon>Alphaproteobacteria</taxon>
        <taxon>Hyphomicrobiales</taxon>
        <taxon>Beijerinckiaceae</taxon>
        <taxon>Methylocella</taxon>
    </lineage>
</organism>
<proteinExistence type="predicted"/>
<keyword evidence="3" id="KW-1185">Reference proteome</keyword>
<protein>
    <submittedName>
        <fullName evidence="2">Uncharacterized protein</fullName>
    </submittedName>
</protein>
<gene>
    <name evidence="2" type="ORF">MPC4_30213</name>
</gene>
<dbReference type="Proteomes" id="UP000485880">
    <property type="component" value="Unassembled WGS sequence"/>
</dbReference>
<name>A0A8B6M7M4_METTU</name>